<evidence type="ECO:0000313" key="2">
    <source>
        <dbReference type="Proteomes" id="UP000828048"/>
    </source>
</evidence>
<dbReference type="EMBL" id="CM037157">
    <property type="protein sequence ID" value="KAH7850391.1"/>
    <property type="molecule type" value="Genomic_DNA"/>
</dbReference>
<accession>A0ACB7YAL9</accession>
<reference evidence="1 2" key="1">
    <citation type="journal article" date="2021" name="Hortic Res">
        <title>High-quality reference genome and annotation aids understanding of berry development for evergreen blueberry (Vaccinium darrowii).</title>
        <authorList>
            <person name="Yu J."/>
            <person name="Hulse-Kemp A.M."/>
            <person name="Babiker E."/>
            <person name="Staton M."/>
        </authorList>
    </citation>
    <scope>NUCLEOTIDE SEQUENCE [LARGE SCALE GENOMIC DNA]</scope>
    <source>
        <strain evidence="2">cv. NJ 8807/NJ 8810</strain>
        <tissue evidence="1">Young leaf</tissue>
    </source>
</reference>
<protein>
    <submittedName>
        <fullName evidence="1">Uncharacterized protein</fullName>
    </submittedName>
</protein>
<name>A0ACB7YAL9_9ERIC</name>
<proteinExistence type="predicted"/>
<organism evidence="1 2">
    <name type="scientific">Vaccinium darrowii</name>
    <dbReference type="NCBI Taxonomy" id="229202"/>
    <lineage>
        <taxon>Eukaryota</taxon>
        <taxon>Viridiplantae</taxon>
        <taxon>Streptophyta</taxon>
        <taxon>Embryophyta</taxon>
        <taxon>Tracheophyta</taxon>
        <taxon>Spermatophyta</taxon>
        <taxon>Magnoliopsida</taxon>
        <taxon>eudicotyledons</taxon>
        <taxon>Gunneridae</taxon>
        <taxon>Pentapetalae</taxon>
        <taxon>asterids</taxon>
        <taxon>Ericales</taxon>
        <taxon>Ericaceae</taxon>
        <taxon>Vaccinioideae</taxon>
        <taxon>Vaccinieae</taxon>
        <taxon>Vaccinium</taxon>
    </lineage>
</organism>
<keyword evidence="2" id="KW-1185">Reference proteome</keyword>
<sequence>MPKILRKSCPDKCGNVTIPFPFGIRKHCYLDGNFRVECHNSSNSTYLAVFDGLEYSEISVQDSYVTLITQTPPVCYSKNGSSSDGGYGYYLLDSPFTLSSHRNKFVAIGCDIYASIEGESDDAVPPATGCASFCDNLTKSNISAGRGYCEIPLPRTIHSFDIGVYSVNTEKRAWTKNGSCNLAFIVDKKLSKYDSQIDWISRYGNWTNEKFSIPLVLDWGIGNVSCREARKSKNYLCSQNAGCRDVDAAGGGYNCYCKQGYQGNPYVSDGCKDVDECKDLTNNKCKSNATCINTPGSYYCTCPSGYYYSSYNLTEDGWRCIPGQGHHSSSTFLLLGVGIVIGVLVLIAFGFWLYWHLKRQKKIRIKQKFFKRNGGLLFQQQISSSEGSVMKTKLFAAEELEKATDNFNQSRVLGKGGVGTVYKDPLVVEEGVKEDILVVAKLAKRCIKLNAKKRPSMREVAADLDRLTGKQIQPSHELICRDNYLSESECSYSCATDGINED</sequence>
<gene>
    <name evidence="1" type="ORF">Vadar_032166</name>
</gene>
<dbReference type="Proteomes" id="UP000828048">
    <property type="component" value="Chromosome 7"/>
</dbReference>
<comment type="caution">
    <text evidence="1">The sequence shown here is derived from an EMBL/GenBank/DDBJ whole genome shotgun (WGS) entry which is preliminary data.</text>
</comment>
<evidence type="ECO:0000313" key="1">
    <source>
        <dbReference type="EMBL" id="KAH7850391.1"/>
    </source>
</evidence>